<comment type="similarity">
    <text evidence="2">Belongs to the fungal hydrophobin family.</text>
</comment>
<evidence type="ECO:0000256" key="4">
    <source>
        <dbReference type="SAM" id="SignalP"/>
    </source>
</evidence>
<feature type="chain" id="PRO_5040800820" description="Hydrophobin" evidence="4">
    <location>
        <begin position="19"/>
        <end position="247"/>
    </location>
</feature>
<organism evidence="5 6">
    <name type="scientific">Rhodonia placenta</name>
    <dbReference type="NCBI Taxonomy" id="104341"/>
    <lineage>
        <taxon>Eukaryota</taxon>
        <taxon>Fungi</taxon>
        <taxon>Dikarya</taxon>
        <taxon>Basidiomycota</taxon>
        <taxon>Agaricomycotina</taxon>
        <taxon>Agaricomycetes</taxon>
        <taxon>Polyporales</taxon>
        <taxon>Adustoporiaceae</taxon>
        <taxon>Rhodonia</taxon>
    </lineage>
</organism>
<proteinExistence type="inferred from homology"/>
<accession>A0A8H7P3A9</accession>
<protein>
    <recommendedName>
        <fullName evidence="7">Hydrophobin</fullName>
    </recommendedName>
</protein>
<evidence type="ECO:0000256" key="3">
    <source>
        <dbReference type="ARBA" id="ARBA00022525"/>
    </source>
</evidence>
<reference evidence="5" key="1">
    <citation type="submission" date="2020-11" db="EMBL/GenBank/DDBJ databases">
        <authorList>
            <person name="Koelle M."/>
            <person name="Horta M.A.C."/>
            <person name="Nowrousian M."/>
            <person name="Ohm R.A."/>
            <person name="Benz P."/>
            <person name="Pilgard A."/>
        </authorList>
    </citation>
    <scope>NUCLEOTIDE SEQUENCE</scope>
    <source>
        <strain evidence="5">FPRL280</strain>
    </source>
</reference>
<dbReference type="EMBL" id="JADOXO010000073">
    <property type="protein sequence ID" value="KAF9815254.1"/>
    <property type="molecule type" value="Genomic_DNA"/>
</dbReference>
<dbReference type="AlphaFoldDB" id="A0A8H7P3A9"/>
<gene>
    <name evidence="5" type="ORF">IEO21_04701</name>
</gene>
<dbReference type="Proteomes" id="UP000639403">
    <property type="component" value="Unassembled WGS sequence"/>
</dbReference>
<dbReference type="GO" id="GO:0005576">
    <property type="term" value="C:extracellular region"/>
    <property type="evidence" value="ECO:0007669"/>
    <property type="project" value="UniProtKB-SubCell"/>
</dbReference>
<comment type="caution">
    <text evidence="5">The sequence shown here is derived from an EMBL/GenBank/DDBJ whole genome shotgun (WGS) entry which is preliminary data.</text>
</comment>
<dbReference type="InterPro" id="IPR019778">
    <property type="entry name" value="Class_I_Hydrophobin_CS"/>
</dbReference>
<sequence length="247" mass="26403">MFRTTLLVLFSLSALALASPSRLPRDGQCNGSTLCCDGASYRTDSPEGIAVIASHGFHHTDYASDSSVHTSCGDGSILGGSSCTQSPVCCEGNNIGDVRPLTLLVMFQAFLASVSVATPSPSSSRRHDALQDHRVRVLGAAGTRLWSTDGDPFAHVVEYLDEVLELHAHAIEHDSSFPSPGRSRSYPALNTAAVVPCRTCPWALACRCSRWIHPVFVILYGAHFKPLAQSAQRRIMNMAVLVPGAAL</sequence>
<dbReference type="CDD" id="cd23507">
    <property type="entry name" value="hydrophobin_I"/>
    <property type="match status" value="1"/>
</dbReference>
<dbReference type="GO" id="GO:0005199">
    <property type="term" value="F:structural constituent of cell wall"/>
    <property type="evidence" value="ECO:0007669"/>
    <property type="project" value="InterPro"/>
</dbReference>
<dbReference type="PROSITE" id="PS00956">
    <property type="entry name" value="HYDROPHOBIN"/>
    <property type="match status" value="1"/>
</dbReference>
<comment type="subcellular location">
    <subcellularLocation>
        <location evidence="1">Secreted</location>
    </subcellularLocation>
</comment>
<evidence type="ECO:0000313" key="5">
    <source>
        <dbReference type="EMBL" id="KAF9815254.1"/>
    </source>
</evidence>
<name>A0A8H7P3A9_9APHY</name>
<keyword evidence="4" id="KW-0732">Signal</keyword>
<evidence type="ECO:0008006" key="7">
    <source>
        <dbReference type="Google" id="ProtNLM"/>
    </source>
</evidence>
<evidence type="ECO:0000256" key="1">
    <source>
        <dbReference type="ARBA" id="ARBA00004613"/>
    </source>
</evidence>
<keyword evidence="3" id="KW-0964">Secreted</keyword>
<dbReference type="GO" id="GO:0009277">
    <property type="term" value="C:fungal-type cell wall"/>
    <property type="evidence" value="ECO:0007669"/>
    <property type="project" value="InterPro"/>
</dbReference>
<feature type="signal peptide" evidence="4">
    <location>
        <begin position="1"/>
        <end position="18"/>
    </location>
</feature>
<reference evidence="5" key="2">
    <citation type="journal article" name="Front. Microbiol.">
        <title>Degradative Capacity of Two Strains of Rhodonia placenta: From Phenotype to Genotype.</title>
        <authorList>
            <person name="Kolle M."/>
            <person name="Horta M.A.C."/>
            <person name="Nowrousian M."/>
            <person name="Ohm R.A."/>
            <person name="Benz J.P."/>
            <person name="Pilgard A."/>
        </authorList>
    </citation>
    <scope>NUCLEOTIDE SEQUENCE</scope>
    <source>
        <strain evidence="5">FPRL280</strain>
    </source>
</reference>
<evidence type="ECO:0000313" key="6">
    <source>
        <dbReference type="Proteomes" id="UP000639403"/>
    </source>
</evidence>
<evidence type="ECO:0000256" key="2">
    <source>
        <dbReference type="ARBA" id="ARBA00010446"/>
    </source>
</evidence>